<dbReference type="AlphaFoldDB" id="A0A4R9IF88"/>
<protein>
    <recommendedName>
        <fullName evidence="3">Outer membrane protein beta-barrel domain-containing protein</fullName>
    </recommendedName>
</protein>
<proteinExistence type="predicted"/>
<sequence>MIKFRYIVLFSFLYFFTPLIAQGKGSNLSPKFGISISNFGVQRSIFSINSDKFLQEEDEIYGRSGIGEGISLSIMYFISNQNSILLRFHNLNNYNRTIRNPIFSPLFGFGEYIGEYKVYRPDIELIFRNFPFNNSFYVGPMIGSTGPRDVKYLKAFQINPFDIELPRGFSYNSSSRVYIGLDTGFMIDLNDSMFINIGYNIKVASNPGTKKHFELNYLYLESYGLDELLKEKILIESLRKDLDTIKQGAQALYFEIGIKF</sequence>
<name>A0A4R9IF88_9LEPT</name>
<keyword evidence="2" id="KW-1185">Reference proteome</keyword>
<reference evidence="1" key="1">
    <citation type="journal article" date="2019" name="PLoS Negl. Trop. Dis.">
        <title>Revisiting the worldwide diversity of Leptospira species in the environment.</title>
        <authorList>
            <person name="Vincent A.T."/>
            <person name="Schiettekatte O."/>
            <person name="Bourhy P."/>
            <person name="Veyrier F.J."/>
            <person name="Picardeau M."/>
        </authorList>
    </citation>
    <scope>NUCLEOTIDE SEQUENCE [LARGE SCALE GENOMIC DNA]</scope>
    <source>
        <strain evidence="1">201800287</strain>
    </source>
</reference>
<accession>A0A4R9IF88</accession>
<dbReference type="EMBL" id="RQFK01000011">
    <property type="protein sequence ID" value="TGK86868.1"/>
    <property type="molecule type" value="Genomic_DNA"/>
</dbReference>
<comment type="caution">
    <text evidence="1">The sequence shown here is derived from an EMBL/GenBank/DDBJ whole genome shotgun (WGS) entry which is preliminary data.</text>
</comment>
<dbReference type="Proteomes" id="UP000298009">
    <property type="component" value="Unassembled WGS sequence"/>
</dbReference>
<organism evidence="1 2">
    <name type="scientific">Leptospira noumeaensis</name>
    <dbReference type="NCBI Taxonomy" id="2484964"/>
    <lineage>
        <taxon>Bacteria</taxon>
        <taxon>Pseudomonadati</taxon>
        <taxon>Spirochaetota</taxon>
        <taxon>Spirochaetia</taxon>
        <taxon>Leptospirales</taxon>
        <taxon>Leptospiraceae</taxon>
        <taxon>Leptospira</taxon>
    </lineage>
</organism>
<evidence type="ECO:0008006" key="3">
    <source>
        <dbReference type="Google" id="ProtNLM"/>
    </source>
</evidence>
<gene>
    <name evidence="1" type="ORF">EHQ24_04515</name>
</gene>
<evidence type="ECO:0000313" key="2">
    <source>
        <dbReference type="Proteomes" id="UP000298009"/>
    </source>
</evidence>
<evidence type="ECO:0000313" key="1">
    <source>
        <dbReference type="EMBL" id="TGK86868.1"/>
    </source>
</evidence>
<dbReference type="RefSeq" id="WP_135600485.1">
    <property type="nucleotide sequence ID" value="NZ_RQFK01000011.1"/>
</dbReference>